<proteinExistence type="predicted"/>
<organism evidence="4">
    <name type="scientific">Dichomitus squalens</name>
    <dbReference type="NCBI Taxonomy" id="114155"/>
    <lineage>
        <taxon>Eukaryota</taxon>
        <taxon>Fungi</taxon>
        <taxon>Dikarya</taxon>
        <taxon>Basidiomycota</taxon>
        <taxon>Agaricomycotina</taxon>
        <taxon>Agaricomycetes</taxon>
        <taxon>Polyporales</taxon>
        <taxon>Polyporaceae</taxon>
        <taxon>Dichomitus</taxon>
    </lineage>
</organism>
<dbReference type="GO" id="GO:0016020">
    <property type="term" value="C:membrane"/>
    <property type="evidence" value="ECO:0007669"/>
    <property type="project" value="TreeGrafter"/>
</dbReference>
<dbReference type="PANTHER" id="PTHR45831">
    <property type="entry name" value="LD24721P"/>
    <property type="match status" value="1"/>
</dbReference>
<evidence type="ECO:0000256" key="2">
    <source>
        <dbReference type="ARBA" id="ARBA00022803"/>
    </source>
</evidence>
<dbReference type="OrthoDB" id="2423701at2759"/>
<feature type="repeat" description="TPR" evidence="3">
    <location>
        <begin position="76"/>
        <end position="109"/>
    </location>
</feature>
<dbReference type="InterPro" id="IPR011990">
    <property type="entry name" value="TPR-like_helical_dom_sf"/>
</dbReference>
<dbReference type="OMA" id="WSKAYRR"/>
<dbReference type="GO" id="GO:0006620">
    <property type="term" value="P:post-translational protein targeting to endoplasmic reticulum membrane"/>
    <property type="evidence" value="ECO:0007669"/>
    <property type="project" value="TreeGrafter"/>
</dbReference>
<dbReference type="InterPro" id="IPR019734">
    <property type="entry name" value="TPR_rpt"/>
</dbReference>
<dbReference type="SMART" id="SM00028">
    <property type="entry name" value="TPR"/>
    <property type="match status" value="3"/>
</dbReference>
<name>A0A4Q9N2U0_9APHY</name>
<dbReference type="AlphaFoldDB" id="A0A4Q9N2U0"/>
<dbReference type="EMBL" id="ML143387">
    <property type="protein sequence ID" value="TBU34864.1"/>
    <property type="molecule type" value="Genomic_DNA"/>
</dbReference>
<keyword evidence="2 3" id="KW-0802">TPR repeat</keyword>
<dbReference type="PANTHER" id="PTHR45831:SF2">
    <property type="entry name" value="LD24721P"/>
    <property type="match status" value="1"/>
</dbReference>
<dbReference type="Gene3D" id="1.25.40.10">
    <property type="entry name" value="Tetratricopeptide repeat domain"/>
    <property type="match status" value="1"/>
</dbReference>
<gene>
    <name evidence="4" type="ORF">BD311DRAFT_745090</name>
</gene>
<dbReference type="SUPFAM" id="SSF48452">
    <property type="entry name" value="TPR-like"/>
    <property type="match status" value="1"/>
</dbReference>
<dbReference type="PROSITE" id="PS50005">
    <property type="entry name" value="TPR"/>
    <property type="match status" value="1"/>
</dbReference>
<evidence type="ECO:0000256" key="3">
    <source>
        <dbReference type="PROSITE-ProRule" id="PRU00339"/>
    </source>
</evidence>
<evidence type="ECO:0000313" key="4">
    <source>
        <dbReference type="EMBL" id="TBU34864.1"/>
    </source>
</evidence>
<reference evidence="4" key="1">
    <citation type="submission" date="2019-01" db="EMBL/GenBank/DDBJ databases">
        <title>Draft genome sequences of three monokaryotic isolates of the white-rot basidiomycete fungus Dichomitus squalens.</title>
        <authorList>
            <consortium name="DOE Joint Genome Institute"/>
            <person name="Lopez S.C."/>
            <person name="Andreopoulos B."/>
            <person name="Pangilinan J."/>
            <person name="Lipzen A."/>
            <person name="Riley R."/>
            <person name="Ahrendt S."/>
            <person name="Ng V."/>
            <person name="Barry K."/>
            <person name="Daum C."/>
            <person name="Grigoriev I.V."/>
            <person name="Hilden K.S."/>
            <person name="Makela M.R."/>
            <person name="de Vries R.P."/>
        </authorList>
    </citation>
    <scope>NUCLEOTIDE SEQUENCE [LARGE SCALE GENOMIC DNA]</scope>
    <source>
        <strain evidence="4">OM18370.1</strain>
    </source>
</reference>
<dbReference type="GO" id="GO:0060090">
    <property type="term" value="F:molecular adaptor activity"/>
    <property type="evidence" value="ECO:0007669"/>
    <property type="project" value="TreeGrafter"/>
</dbReference>
<sequence length="544" mass="61777">MSTSKEQAERLKAEGNALFAENDFAGAYKKYTEAIQQDDKNAVLYCNRAACAFGLNRYLDSCTDATKATELNQGYAKAWSRLAQAQMSLNRPDQAVNAWKRAVAALPVENMTAAEKKQRESYTAELATVQAKLVDLEANPREPKEYVRTRASDRLPWDRAVTLIPGLQASRQWNSSAYVITKAYFEWQQAVEHMKLGKDVRTPNGLPGYFGKLGVIAGLSNALLSDERVFHIADADFIERYNKQLMFELTQTRAWGDRGARQIMEQIPGRLRSEGWDSVRPAIAVTVRAWIMRAFMEEKLKNSIEAALEFYTSALDLLQWGKELWKDVPFEDKGAVFRPTFIRGIKCLRLDAFMAAYSKHPGENSKYSLNELLASAEDLLAELQDIPEQPGPDMEDSAFFLSFFRYPLGQAHAMRGFYYHHTGILKRKKEGICEELMNHYMQSSQAYLKAASYFPIDDEKHAGFLHTAFDVQFDVGGPVNYLLMILDKLNDAIPRMKPIWEYGADAQYGAHAAFATDLKFREKLSRAAEGVSEEERGRMCMRRD</sequence>
<protein>
    <submittedName>
        <fullName evidence="4">Uncharacterized protein</fullName>
    </submittedName>
</protein>
<evidence type="ECO:0000256" key="1">
    <source>
        <dbReference type="ARBA" id="ARBA00022737"/>
    </source>
</evidence>
<dbReference type="InterPro" id="IPR047150">
    <property type="entry name" value="SGT"/>
</dbReference>
<dbReference type="Proteomes" id="UP000292957">
    <property type="component" value="Unassembled WGS sequence"/>
</dbReference>
<keyword evidence="1" id="KW-0677">Repeat</keyword>
<accession>A0A4Q9N2U0</accession>
<dbReference type="GO" id="GO:0072380">
    <property type="term" value="C:TRC complex"/>
    <property type="evidence" value="ECO:0007669"/>
    <property type="project" value="TreeGrafter"/>
</dbReference>